<sequence>MGETHHQALPRDPRHERDLLERVWREIQSLVRPLLEAAGDPGRRHALTEELGWDLVALGEQLRIGDPARLEEQFDAWLAALKAAYAELDRQLAAGLPGSLEEVKERAEQAGKAAGALKALPPVWQASAPDPRLLPALGEDLVSHLAVRYLSTRTPALYHALVLLGLVEQAGPLPTREPMPGPPQVPVRLAVSRDRLRPDRIRRLLTEPEVLLGELYPWRGDLTNQEADATAALLFPRIAALLNALGLDAGYGAVPGIGPVQSAASAELTSRMLGISGGVGQGSGRVEWGAGIALSPKDRGGLGVVVLPWGELGLSAAAGGWNIAMELAGGTAGFAWGPQGLVMVDGPPDVRFALTADRRGATGEPAWTFGAPTGTRVELGRLSAKAFAEFGGDGDARADWGLSFDAAEGAVRIAPSQGDADSFLRRILPDQGLVVPFDLGLAWSRRNGLALTGRAGLETSLPLHIALGPLTIDQLHLALRVGTPEAGPADPVATVEASVSARLALGPVLASVERLGLKTSVAFPPGGGNAGPMHLTTGFKLPSGIALSVDSDLVSGGGYLSIDQERGSYAGAAQLRVMNYQLSAVGLLNTRQADGRPLRDKAGRDIFSLLVIASGIAPAPPSPGFALEGLGVLVGLHRAADADALRAGVRTKALDSVLFPADPVANGPQIVASLSQLFPVAPDRYLLGLMARITWGPRTPDRSSPSAPAKALAVADLALFVELPAPVRIGLLARVTITLPAPIAPVVVLRMDAVGLVDLGRKEASLDASLVESSVAGFPVTGDMALRASWGAKREFTLSIGGFHPRFTGRPKNFPALRRVAISLAKGDNPRVRVEGYLAVTSNTVQHGAQVDVKVEKAGFTVLGRLGYDALIQFSPFGFIVDIHASASVKRGSRTLLAIDLALQLSGPSPWHAKGRARIKLWFVSVSVGFEITAGRSGPKVLPEPVDPTEAVLTALADPAAWSTVPPAGQGVVSLRQTSPGPGEVLAHPLGGLTVAQQVLPLGLAVRRIGTDPLAAPTSYDIAAAACGEGAARTDAELGEAVRDWFAPAQYRELADAAKLSSASFEQLRSGVGISIGKLRAGTGKGPGPAGGTERAAYVTLGYEPIIVDGPGVVTAASAAAGGARAGARHGQAAEPVGDGAAGSDAGSGAPGARASKLPATESLAPGSLFALAGFGPAARARTGSRFRPTAAGIAVGGHTWQVGTAGSAEMGQSRAPAGDSAGDSGGRRPPAMDGTDTASGSVAHAAGTAAGGGVQGVVTDTADSYVEAWDRAVALQEARPADWPTAVRAPGRAPRVAAVTAACGAPVSLAGGTR</sequence>
<evidence type="ECO:0000313" key="4">
    <source>
        <dbReference type="Proteomes" id="UP001431429"/>
    </source>
</evidence>
<organism evidence="3 4">
    <name type="scientific">Streptomyces albipurpureus</name>
    <dbReference type="NCBI Taxonomy" id="2897419"/>
    <lineage>
        <taxon>Bacteria</taxon>
        <taxon>Bacillati</taxon>
        <taxon>Actinomycetota</taxon>
        <taxon>Actinomycetes</taxon>
        <taxon>Kitasatosporales</taxon>
        <taxon>Streptomycetaceae</taxon>
        <taxon>Streptomyces</taxon>
    </lineage>
</organism>
<evidence type="ECO:0000313" key="3">
    <source>
        <dbReference type="EMBL" id="MCM2393263.1"/>
    </source>
</evidence>
<feature type="region of interest" description="Disordered" evidence="1">
    <location>
        <begin position="1130"/>
        <end position="1156"/>
    </location>
</feature>
<dbReference type="RefSeq" id="WP_250923565.1">
    <property type="nucleotide sequence ID" value="NZ_JAMQAW010000066.1"/>
</dbReference>
<feature type="domain" description="DUF6603" evidence="2">
    <location>
        <begin position="463"/>
        <end position="1056"/>
    </location>
</feature>
<feature type="compositionally biased region" description="Low complexity" evidence="1">
    <location>
        <begin position="1214"/>
        <end position="1223"/>
    </location>
</feature>
<keyword evidence="4" id="KW-1185">Reference proteome</keyword>
<protein>
    <recommendedName>
        <fullName evidence="2">DUF6603 domain-containing protein</fullName>
    </recommendedName>
</protein>
<dbReference type="InterPro" id="IPR046538">
    <property type="entry name" value="DUF6603"/>
</dbReference>
<gene>
    <name evidence="3" type="ORF">NBG84_34160</name>
</gene>
<proteinExistence type="predicted"/>
<dbReference type="Proteomes" id="UP001431429">
    <property type="component" value="Unassembled WGS sequence"/>
</dbReference>
<evidence type="ECO:0000256" key="1">
    <source>
        <dbReference type="SAM" id="MobiDB-lite"/>
    </source>
</evidence>
<comment type="caution">
    <text evidence="3">The sequence shown here is derived from an EMBL/GenBank/DDBJ whole genome shotgun (WGS) entry which is preliminary data.</text>
</comment>
<accession>A0ABT0V118</accession>
<dbReference type="EMBL" id="JAMQAW010000066">
    <property type="protein sequence ID" value="MCM2393263.1"/>
    <property type="molecule type" value="Genomic_DNA"/>
</dbReference>
<feature type="region of interest" description="Disordered" evidence="1">
    <location>
        <begin position="1209"/>
        <end position="1241"/>
    </location>
</feature>
<evidence type="ECO:0000259" key="2">
    <source>
        <dbReference type="Pfam" id="PF20248"/>
    </source>
</evidence>
<name>A0ABT0V118_9ACTN</name>
<reference evidence="3" key="1">
    <citation type="submission" date="2022-06" db="EMBL/GenBank/DDBJ databases">
        <title>Genome public.</title>
        <authorList>
            <person name="Sun Q."/>
        </authorList>
    </citation>
    <scope>NUCLEOTIDE SEQUENCE</scope>
    <source>
        <strain evidence="3">CWNU-1</strain>
    </source>
</reference>
<dbReference type="Pfam" id="PF20248">
    <property type="entry name" value="DUF6603"/>
    <property type="match status" value="1"/>
</dbReference>